<sequence>MPFDAITVVIHLENIEKVYPPAPGRQTGAGGYHALRGINLHIRRGEVFGIIGRSGAGKSTLIRLLNLLERPSAGKVILDGRDITDLQGVGLRQLRQRIGMVFQHFNLLASSTVLENVCFPLRLAGMPRAEREQRADEVLALVGLESHRDKFPAQLSGGQRQRVGIARALANRPELLLCDEATSALDPETTQSILRLLTDINRQLGLTIVLITHGMDVIRAVCNRVAVLEVGQVVEQGDVLDVFLHPQHDVTRSLLAESGQDADGWRELVQQAADGSRVVRLSFRGDATLTPFLSQVSRELALDLSILQGTVGRIKDEPYGQLVLAVNGAEAGWHALAGKLEQTGIEYEVLR</sequence>
<evidence type="ECO:0000256" key="8">
    <source>
        <dbReference type="ARBA" id="ARBA00022967"/>
    </source>
</evidence>
<dbReference type="InterPro" id="IPR027417">
    <property type="entry name" value="P-loop_NTPase"/>
</dbReference>
<dbReference type="GO" id="GO:0005886">
    <property type="term" value="C:plasma membrane"/>
    <property type="evidence" value="ECO:0007669"/>
    <property type="project" value="UniProtKB-ARBA"/>
</dbReference>
<dbReference type="Pfam" id="PF00005">
    <property type="entry name" value="ABC_tran"/>
    <property type="match status" value="1"/>
</dbReference>
<dbReference type="SMART" id="SM00930">
    <property type="entry name" value="NIL"/>
    <property type="match status" value="1"/>
</dbReference>
<dbReference type="InterPro" id="IPR003593">
    <property type="entry name" value="AAA+_ATPase"/>
</dbReference>
<dbReference type="GO" id="GO:0005524">
    <property type="term" value="F:ATP binding"/>
    <property type="evidence" value="ECO:0007669"/>
    <property type="project" value="UniProtKB-KW"/>
</dbReference>
<keyword evidence="9" id="KW-0029">Amino-acid transport</keyword>
<evidence type="ECO:0000256" key="9">
    <source>
        <dbReference type="ARBA" id="ARBA00022970"/>
    </source>
</evidence>
<feature type="domain" description="ABC transporter" evidence="11">
    <location>
        <begin position="10"/>
        <end position="255"/>
    </location>
</feature>
<comment type="function">
    <text evidence="1">Part of the ABC transporter FtsEX involved in cellular division. Important for assembly or stability of the septal ring.</text>
</comment>
<dbReference type="PANTHER" id="PTHR43166:SF30">
    <property type="entry name" value="METHIONINE IMPORT ATP-BINDING PROTEIN METN"/>
    <property type="match status" value="1"/>
</dbReference>
<dbReference type="InterPro" id="IPR050086">
    <property type="entry name" value="MetN_ABC_transporter-like"/>
</dbReference>
<dbReference type="InterPro" id="IPR041701">
    <property type="entry name" value="MetN_ABC"/>
</dbReference>
<dbReference type="GO" id="GO:0006865">
    <property type="term" value="P:amino acid transport"/>
    <property type="evidence" value="ECO:0007669"/>
    <property type="project" value="UniProtKB-KW"/>
</dbReference>
<protein>
    <recommendedName>
        <fullName evidence="3">Cell division ATP-binding protein FtsE</fullName>
    </recommendedName>
</protein>
<reference evidence="12 13" key="1">
    <citation type="submission" date="2019-02" db="EMBL/GenBank/DDBJ databases">
        <title>Genomic Encyclopedia of Type Strains, Phase IV (KMG-IV): sequencing the most valuable type-strain genomes for metagenomic binning, comparative biology and taxonomic classification.</title>
        <authorList>
            <person name="Goeker M."/>
        </authorList>
    </citation>
    <scope>NUCLEOTIDE SEQUENCE [LARGE SCALE GENOMIC DNA]</scope>
    <source>
        <strain evidence="12 13">DSM 16618</strain>
    </source>
</reference>
<evidence type="ECO:0000256" key="3">
    <source>
        <dbReference type="ARBA" id="ARBA00020019"/>
    </source>
</evidence>
<dbReference type="InterPro" id="IPR003439">
    <property type="entry name" value="ABC_transporter-like_ATP-bd"/>
</dbReference>
<evidence type="ECO:0000256" key="5">
    <source>
        <dbReference type="ARBA" id="ARBA00022475"/>
    </source>
</evidence>
<keyword evidence="7 12" id="KW-0067">ATP-binding</keyword>
<evidence type="ECO:0000256" key="6">
    <source>
        <dbReference type="ARBA" id="ARBA00022741"/>
    </source>
</evidence>
<dbReference type="InterPro" id="IPR018449">
    <property type="entry name" value="NIL_domain"/>
</dbReference>
<gene>
    <name evidence="12" type="ORF">EV679_2989</name>
</gene>
<dbReference type="Gene3D" id="3.40.50.300">
    <property type="entry name" value="P-loop containing nucleotide triphosphate hydrolases"/>
    <property type="match status" value="1"/>
</dbReference>
<comment type="caution">
    <text evidence="12">The sequence shown here is derived from an EMBL/GenBank/DDBJ whole genome shotgun (WGS) entry which is preliminary data.</text>
</comment>
<dbReference type="PROSITE" id="PS00211">
    <property type="entry name" value="ABC_TRANSPORTER_1"/>
    <property type="match status" value="1"/>
</dbReference>
<keyword evidence="5" id="KW-1003">Cell membrane</keyword>
<dbReference type="PROSITE" id="PS50893">
    <property type="entry name" value="ABC_TRANSPORTER_2"/>
    <property type="match status" value="1"/>
</dbReference>
<keyword evidence="6" id="KW-0547">Nucleotide-binding</keyword>
<comment type="similarity">
    <text evidence="2">Belongs to the ABC transporter superfamily.</text>
</comment>
<accession>A0A4V2EZK7</accession>
<name>A0A4V2EZK7_9BURK</name>
<dbReference type="AlphaFoldDB" id="A0A4V2EZK7"/>
<evidence type="ECO:0000256" key="10">
    <source>
        <dbReference type="ARBA" id="ARBA00023136"/>
    </source>
</evidence>
<dbReference type="Gene3D" id="3.30.70.260">
    <property type="match status" value="1"/>
</dbReference>
<organism evidence="12 13">
    <name type="scientific">Kerstersia gyiorum</name>
    <dbReference type="NCBI Taxonomy" id="206506"/>
    <lineage>
        <taxon>Bacteria</taxon>
        <taxon>Pseudomonadati</taxon>
        <taxon>Pseudomonadota</taxon>
        <taxon>Betaproteobacteria</taxon>
        <taxon>Burkholderiales</taxon>
        <taxon>Alcaligenaceae</taxon>
        <taxon>Kerstersia</taxon>
    </lineage>
</organism>
<dbReference type="FunFam" id="3.40.50.300:FF:000056">
    <property type="entry name" value="Cell division ATP-binding protein FtsE"/>
    <property type="match status" value="1"/>
</dbReference>
<proteinExistence type="inferred from homology"/>
<dbReference type="SUPFAM" id="SSF55021">
    <property type="entry name" value="ACT-like"/>
    <property type="match status" value="1"/>
</dbReference>
<evidence type="ECO:0000259" key="11">
    <source>
        <dbReference type="PROSITE" id="PS50893"/>
    </source>
</evidence>
<dbReference type="SUPFAM" id="SSF52540">
    <property type="entry name" value="P-loop containing nucleoside triphosphate hydrolases"/>
    <property type="match status" value="1"/>
</dbReference>
<keyword evidence="4" id="KW-0813">Transport</keyword>
<evidence type="ECO:0000256" key="2">
    <source>
        <dbReference type="ARBA" id="ARBA00005417"/>
    </source>
</evidence>
<evidence type="ECO:0000256" key="4">
    <source>
        <dbReference type="ARBA" id="ARBA00022448"/>
    </source>
</evidence>
<dbReference type="SMART" id="SM00382">
    <property type="entry name" value="AAA"/>
    <property type="match status" value="1"/>
</dbReference>
<evidence type="ECO:0000313" key="12">
    <source>
        <dbReference type="EMBL" id="RZS66830.1"/>
    </source>
</evidence>
<evidence type="ECO:0000256" key="1">
    <source>
        <dbReference type="ARBA" id="ARBA00002579"/>
    </source>
</evidence>
<evidence type="ECO:0000313" key="13">
    <source>
        <dbReference type="Proteomes" id="UP000292039"/>
    </source>
</evidence>
<dbReference type="Proteomes" id="UP000292039">
    <property type="component" value="Unassembled WGS sequence"/>
</dbReference>
<evidence type="ECO:0000256" key="7">
    <source>
        <dbReference type="ARBA" id="ARBA00022840"/>
    </source>
</evidence>
<dbReference type="CDD" id="cd03258">
    <property type="entry name" value="ABC_MetN_methionine_transporter"/>
    <property type="match status" value="1"/>
</dbReference>
<dbReference type="PANTHER" id="PTHR43166">
    <property type="entry name" value="AMINO ACID IMPORT ATP-BINDING PROTEIN"/>
    <property type="match status" value="1"/>
</dbReference>
<dbReference type="InterPro" id="IPR045865">
    <property type="entry name" value="ACT-like_dom_sf"/>
</dbReference>
<keyword evidence="8" id="KW-1278">Translocase</keyword>
<keyword evidence="10" id="KW-0472">Membrane</keyword>
<dbReference type="InterPro" id="IPR017871">
    <property type="entry name" value="ABC_transporter-like_CS"/>
</dbReference>
<dbReference type="EMBL" id="SGWZ01000005">
    <property type="protein sequence ID" value="RZS66830.1"/>
    <property type="molecule type" value="Genomic_DNA"/>
</dbReference>
<dbReference type="Pfam" id="PF09383">
    <property type="entry name" value="NIL"/>
    <property type="match status" value="1"/>
</dbReference>
<dbReference type="GO" id="GO:0016887">
    <property type="term" value="F:ATP hydrolysis activity"/>
    <property type="evidence" value="ECO:0007669"/>
    <property type="project" value="InterPro"/>
</dbReference>